<evidence type="ECO:0000313" key="2">
    <source>
        <dbReference type="Proteomes" id="UP000015104"/>
    </source>
</evidence>
<sequence>MDDLVGNLHKAHNEQRLVFKATLPFMFQCEQDRSGKAISMNI</sequence>
<reference evidence="1" key="2">
    <citation type="submission" date="2015-06" db="UniProtKB">
        <authorList>
            <consortium name="EnsemblMetazoa"/>
        </authorList>
    </citation>
    <scope>IDENTIFICATION</scope>
</reference>
<dbReference type="EnsemblMetazoa" id="tetur03g09290.1">
    <property type="protein sequence ID" value="tetur03g09290.1"/>
    <property type="gene ID" value="tetur03g09290"/>
</dbReference>
<dbReference type="HOGENOM" id="CLU_3261132_0_0_1"/>
<keyword evidence="2" id="KW-1185">Reference proteome</keyword>
<name>T1K0W3_TETUR</name>
<accession>T1K0W3</accession>
<organism evidence="1 2">
    <name type="scientific">Tetranychus urticae</name>
    <name type="common">Two-spotted spider mite</name>
    <dbReference type="NCBI Taxonomy" id="32264"/>
    <lineage>
        <taxon>Eukaryota</taxon>
        <taxon>Metazoa</taxon>
        <taxon>Ecdysozoa</taxon>
        <taxon>Arthropoda</taxon>
        <taxon>Chelicerata</taxon>
        <taxon>Arachnida</taxon>
        <taxon>Acari</taxon>
        <taxon>Acariformes</taxon>
        <taxon>Trombidiformes</taxon>
        <taxon>Prostigmata</taxon>
        <taxon>Eleutherengona</taxon>
        <taxon>Raphignathae</taxon>
        <taxon>Tetranychoidea</taxon>
        <taxon>Tetranychidae</taxon>
        <taxon>Tetranychus</taxon>
    </lineage>
</organism>
<dbReference type="AlphaFoldDB" id="T1K0W3"/>
<dbReference type="EMBL" id="CAEY01001145">
    <property type="status" value="NOT_ANNOTATED_CDS"/>
    <property type="molecule type" value="Genomic_DNA"/>
</dbReference>
<evidence type="ECO:0000313" key="1">
    <source>
        <dbReference type="EnsemblMetazoa" id="tetur03g09290.1"/>
    </source>
</evidence>
<reference evidence="2" key="1">
    <citation type="submission" date="2011-08" db="EMBL/GenBank/DDBJ databases">
        <authorList>
            <person name="Rombauts S."/>
        </authorList>
    </citation>
    <scope>NUCLEOTIDE SEQUENCE</scope>
    <source>
        <strain evidence="2">London</strain>
    </source>
</reference>
<proteinExistence type="predicted"/>
<dbReference type="Proteomes" id="UP000015104">
    <property type="component" value="Unassembled WGS sequence"/>
</dbReference>
<protein>
    <submittedName>
        <fullName evidence="1">Uncharacterized protein</fullName>
    </submittedName>
</protein>